<reference evidence="2 3" key="1">
    <citation type="submission" date="2017-06" db="EMBL/GenBank/DDBJ databases">
        <title>Draft Genome Sequence of Bacillus sp Strain 36R Isolated from saline sediment at Atanasia, Sonora, Mexico.</title>
        <authorList>
            <person name="Sanchez Diaz R."/>
            <person name="Quiroz Macias M.E."/>
            <person name="Ibarra Gamez J.C."/>
            <person name="Enciso Ibarra J."/>
            <person name="Gomez Gil B."/>
            <person name="Galaviz Silva L."/>
        </authorList>
    </citation>
    <scope>NUCLEOTIDE SEQUENCE [LARGE SCALE GENOMIC DNA]</scope>
    <source>
        <strain evidence="2 3">36R_ATNSAL</strain>
    </source>
</reference>
<dbReference type="PANTHER" id="PTHR42791">
    <property type="entry name" value="GNAT FAMILY ACETYLTRANSFERASE"/>
    <property type="match status" value="1"/>
</dbReference>
<dbReference type="AlphaFoldDB" id="A0A2A5J051"/>
<dbReference type="Proteomes" id="UP000228754">
    <property type="component" value="Unassembled WGS sequence"/>
</dbReference>
<gene>
    <name evidence="2" type="ORF">CEY02_02605</name>
</gene>
<dbReference type="OrthoDB" id="3256225at2"/>
<dbReference type="InterPro" id="IPR016181">
    <property type="entry name" value="Acyl_CoA_acyltransferase"/>
</dbReference>
<name>A0A2A5J051_BACPU</name>
<evidence type="ECO:0000259" key="1">
    <source>
        <dbReference type="PROSITE" id="PS51186"/>
    </source>
</evidence>
<dbReference type="PROSITE" id="PS51186">
    <property type="entry name" value="GNAT"/>
    <property type="match status" value="1"/>
</dbReference>
<dbReference type="EMBL" id="NKHG01000015">
    <property type="protein sequence ID" value="PCK22955.1"/>
    <property type="molecule type" value="Genomic_DNA"/>
</dbReference>
<organism evidence="2 3">
    <name type="scientific">Bacillus pumilus</name>
    <name type="common">Bacillus mesentericus</name>
    <dbReference type="NCBI Taxonomy" id="1408"/>
    <lineage>
        <taxon>Bacteria</taxon>
        <taxon>Bacillati</taxon>
        <taxon>Bacillota</taxon>
        <taxon>Bacilli</taxon>
        <taxon>Bacillales</taxon>
        <taxon>Bacillaceae</taxon>
        <taxon>Bacillus</taxon>
    </lineage>
</organism>
<protein>
    <submittedName>
        <fullName evidence="2">Histone acetyltransferase</fullName>
    </submittedName>
</protein>
<dbReference type="InterPro" id="IPR052523">
    <property type="entry name" value="Trichothecene_AcTrans"/>
</dbReference>
<dbReference type="SUPFAM" id="SSF55729">
    <property type="entry name" value="Acyl-CoA N-acyltransferases (Nat)"/>
    <property type="match status" value="1"/>
</dbReference>
<evidence type="ECO:0000313" key="3">
    <source>
        <dbReference type="Proteomes" id="UP000228754"/>
    </source>
</evidence>
<feature type="domain" description="N-acetyltransferase" evidence="1">
    <location>
        <begin position="2"/>
        <end position="205"/>
    </location>
</feature>
<dbReference type="GO" id="GO:0016747">
    <property type="term" value="F:acyltransferase activity, transferring groups other than amino-acyl groups"/>
    <property type="evidence" value="ECO:0007669"/>
    <property type="project" value="InterPro"/>
</dbReference>
<dbReference type="PANTHER" id="PTHR42791:SF1">
    <property type="entry name" value="N-ACETYLTRANSFERASE DOMAIN-CONTAINING PROTEIN"/>
    <property type="match status" value="1"/>
</dbReference>
<sequence>MIQFRLAREDELPHVADLLYDSFQDYIFFDLLCEKVRVRKRSAFARQLHLVNTKVFFQHQSCFVGIENEEIVSAALLKHPHHPEPGLMDYLFSGGLKLVFTGGISAIQHVFSILTDAKQACSSLKKPYWYLEALVVAKNQQGKKLGSRMLKQCLFPFIASHGGGLFTLITHNEANRHFYQKNGWMEFDERVLRGKEMFLESWSYKTVIK</sequence>
<keyword evidence="2" id="KW-0808">Transferase</keyword>
<dbReference type="Pfam" id="PF00583">
    <property type="entry name" value="Acetyltransf_1"/>
    <property type="match status" value="1"/>
</dbReference>
<comment type="caution">
    <text evidence="2">The sequence shown here is derived from an EMBL/GenBank/DDBJ whole genome shotgun (WGS) entry which is preliminary data.</text>
</comment>
<proteinExistence type="predicted"/>
<dbReference type="InterPro" id="IPR000182">
    <property type="entry name" value="GNAT_dom"/>
</dbReference>
<dbReference type="Gene3D" id="3.40.630.30">
    <property type="match status" value="1"/>
</dbReference>
<accession>A0A2A5J051</accession>
<evidence type="ECO:0000313" key="2">
    <source>
        <dbReference type="EMBL" id="PCK22955.1"/>
    </source>
</evidence>